<keyword evidence="10" id="KW-1185">Reference proteome</keyword>
<accession>A0A7W7R8A7</accession>
<keyword evidence="6" id="KW-0067">ATP-binding</keyword>
<evidence type="ECO:0000256" key="1">
    <source>
        <dbReference type="ARBA" id="ARBA00012513"/>
    </source>
</evidence>
<feature type="region of interest" description="Disordered" evidence="7">
    <location>
        <begin position="272"/>
        <end position="307"/>
    </location>
</feature>
<evidence type="ECO:0000256" key="5">
    <source>
        <dbReference type="ARBA" id="ARBA00022777"/>
    </source>
</evidence>
<protein>
    <recommendedName>
        <fullName evidence="1">non-specific serine/threonine protein kinase</fullName>
        <ecNumber evidence="1">2.7.11.1</ecNumber>
    </recommendedName>
</protein>
<dbReference type="EC" id="2.7.11.1" evidence="1"/>
<dbReference type="InterPro" id="IPR011009">
    <property type="entry name" value="Kinase-like_dom_sf"/>
</dbReference>
<dbReference type="Proteomes" id="UP000540506">
    <property type="component" value="Unassembled WGS sequence"/>
</dbReference>
<feature type="compositionally biased region" description="Low complexity" evidence="7">
    <location>
        <begin position="426"/>
        <end position="445"/>
    </location>
</feature>
<proteinExistence type="predicted"/>
<reference evidence="9 10" key="1">
    <citation type="submission" date="2020-08" db="EMBL/GenBank/DDBJ databases">
        <title>Sequencing the genomes of 1000 actinobacteria strains.</title>
        <authorList>
            <person name="Klenk H.-P."/>
        </authorList>
    </citation>
    <scope>NUCLEOTIDE SEQUENCE [LARGE SCALE GENOMIC DNA]</scope>
    <source>
        <strain evidence="9 10">DSM 41654</strain>
    </source>
</reference>
<keyword evidence="2 9" id="KW-0723">Serine/threonine-protein kinase</keyword>
<comment type="caution">
    <text evidence="9">The sequence shown here is derived from an EMBL/GenBank/DDBJ whole genome shotgun (WGS) entry which is preliminary data.</text>
</comment>
<dbReference type="Gene3D" id="1.10.510.10">
    <property type="entry name" value="Transferase(Phosphotransferase) domain 1"/>
    <property type="match status" value="1"/>
</dbReference>
<evidence type="ECO:0000256" key="6">
    <source>
        <dbReference type="ARBA" id="ARBA00022840"/>
    </source>
</evidence>
<dbReference type="AlphaFoldDB" id="A0A7W7R8A7"/>
<dbReference type="PROSITE" id="PS00108">
    <property type="entry name" value="PROTEIN_KINASE_ST"/>
    <property type="match status" value="1"/>
</dbReference>
<dbReference type="GO" id="GO:0004674">
    <property type="term" value="F:protein serine/threonine kinase activity"/>
    <property type="evidence" value="ECO:0007669"/>
    <property type="project" value="UniProtKB-KW"/>
</dbReference>
<organism evidence="9 10">
    <name type="scientific">Kitasatospora kifunensis</name>
    <name type="common">Streptomyces kifunensis</name>
    <dbReference type="NCBI Taxonomy" id="58351"/>
    <lineage>
        <taxon>Bacteria</taxon>
        <taxon>Bacillati</taxon>
        <taxon>Actinomycetota</taxon>
        <taxon>Actinomycetes</taxon>
        <taxon>Kitasatosporales</taxon>
        <taxon>Streptomycetaceae</taxon>
        <taxon>Kitasatospora</taxon>
    </lineage>
</organism>
<name>A0A7W7R8A7_KITKI</name>
<evidence type="ECO:0000256" key="3">
    <source>
        <dbReference type="ARBA" id="ARBA00022679"/>
    </source>
</evidence>
<dbReference type="PROSITE" id="PS50011">
    <property type="entry name" value="PROTEIN_KINASE_DOM"/>
    <property type="match status" value="1"/>
</dbReference>
<sequence length="665" mass="70636">MLNAEPGALIAGRYRLVKMLGAGGAGRVWLAHDLKLGDISVAMKEIPLPLSPGGAEYDRHLERAQREARNAQKLRDHPNIVTVYDFLIEHEVPWIVMQFINGRSLHDALANGPLPVATVKQIAAALLDALEAAHGKQIVHRDIKPANIMLADDGAVLLTDFGIAHFQSDSGLTTSGMVIGSAEYLAPERARGEKDSAEGDLFSLGVTLYHTVEGNSPFRRASALASLHAVLSDEAPPLRHAGWLEPLITRLMAKNPADRPIIATARALLNEPTTVTLPPPSPTIVSPGSGPKGPTPPPKPPRPTPRPNPWASLLLGLAVVAGIVAWLYHGNQGFSAFVTDRIGLSSDAASAHQGDCLHQDPLHGWVKVPCFSAAADRKVLQQLSASAELGNPCTTLPGWDNSTDSILPVGATGHKVQLCTAPRGQTTTAQGTTPTETPTTYASPTYTPPTYTPPTYTPPTYTPPTYIPPTYDQPSPDPTTPSFDPQSLDNAQADQTPLTSNALLPNSFTDSKGVVYTLDSGSSQSCLTSHEGQDVQTVLRNGSCVNQIVGTYTDSLAHIMVAVEVEPMTDTQTAIASHNSLASAYGSDWGIWCPKAGPGSQICDNGEDTSHATQTSYVTNHHRYLVHALALYISLGTDKSDEPWTNAAAFAAVNAAGPQNYSSNQ</sequence>
<dbReference type="PANTHER" id="PTHR43289">
    <property type="entry name" value="MITOGEN-ACTIVATED PROTEIN KINASE KINASE KINASE 20-RELATED"/>
    <property type="match status" value="1"/>
</dbReference>
<gene>
    <name evidence="9" type="ORF">FHR34_006295</name>
</gene>
<feature type="compositionally biased region" description="Pro residues" evidence="7">
    <location>
        <begin position="293"/>
        <end position="307"/>
    </location>
</feature>
<dbReference type="GO" id="GO:0005524">
    <property type="term" value="F:ATP binding"/>
    <property type="evidence" value="ECO:0007669"/>
    <property type="project" value="UniProtKB-KW"/>
</dbReference>
<dbReference type="InterPro" id="IPR000719">
    <property type="entry name" value="Prot_kinase_dom"/>
</dbReference>
<dbReference type="SUPFAM" id="SSF56112">
    <property type="entry name" value="Protein kinase-like (PK-like)"/>
    <property type="match status" value="1"/>
</dbReference>
<dbReference type="InterPro" id="IPR008271">
    <property type="entry name" value="Ser/Thr_kinase_AS"/>
</dbReference>
<keyword evidence="5 9" id="KW-0418">Kinase</keyword>
<dbReference type="SMART" id="SM00220">
    <property type="entry name" value="S_TKc"/>
    <property type="match status" value="1"/>
</dbReference>
<feature type="domain" description="Protein kinase" evidence="8">
    <location>
        <begin position="14"/>
        <end position="274"/>
    </location>
</feature>
<dbReference type="CDD" id="cd14014">
    <property type="entry name" value="STKc_PknB_like"/>
    <property type="match status" value="1"/>
</dbReference>
<feature type="compositionally biased region" description="Low complexity" evidence="7">
    <location>
        <begin position="468"/>
        <end position="487"/>
    </location>
</feature>
<evidence type="ECO:0000256" key="2">
    <source>
        <dbReference type="ARBA" id="ARBA00022527"/>
    </source>
</evidence>
<evidence type="ECO:0000313" key="10">
    <source>
        <dbReference type="Proteomes" id="UP000540506"/>
    </source>
</evidence>
<evidence type="ECO:0000256" key="7">
    <source>
        <dbReference type="SAM" id="MobiDB-lite"/>
    </source>
</evidence>
<keyword evidence="3" id="KW-0808">Transferase</keyword>
<evidence type="ECO:0000259" key="8">
    <source>
        <dbReference type="PROSITE" id="PS50011"/>
    </source>
</evidence>
<dbReference type="PANTHER" id="PTHR43289:SF6">
    <property type="entry name" value="SERINE_THREONINE-PROTEIN KINASE NEKL-3"/>
    <property type="match status" value="1"/>
</dbReference>
<dbReference type="Gene3D" id="3.30.200.20">
    <property type="entry name" value="Phosphorylase Kinase, domain 1"/>
    <property type="match status" value="1"/>
</dbReference>
<feature type="compositionally biased region" description="Pro residues" evidence="7">
    <location>
        <begin position="446"/>
        <end position="467"/>
    </location>
</feature>
<dbReference type="Pfam" id="PF00069">
    <property type="entry name" value="Pkinase"/>
    <property type="match status" value="1"/>
</dbReference>
<evidence type="ECO:0000256" key="4">
    <source>
        <dbReference type="ARBA" id="ARBA00022741"/>
    </source>
</evidence>
<dbReference type="EMBL" id="JACHJV010000001">
    <property type="protein sequence ID" value="MBB4927302.1"/>
    <property type="molecule type" value="Genomic_DNA"/>
</dbReference>
<dbReference type="RefSeq" id="WP_184941446.1">
    <property type="nucleotide sequence ID" value="NZ_JACHJV010000001.1"/>
</dbReference>
<feature type="region of interest" description="Disordered" evidence="7">
    <location>
        <begin position="421"/>
        <end position="493"/>
    </location>
</feature>
<keyword evidence="4" id="KW-0547">Nucleotide-binding</keyword>
<evidence type="ECO:0000313" key="9">
    <source>
        <dbReference type="EMBL" id="MBB4927302.1"/>
    </source>
</evidence>